<comment type="similarity">
    <text evidence="1 3">Belongs to the short-chain dehydrogenases/reductases (SDR) family.</text>
</comment>
<dbReference type="PROSITE" id="PS00061">
    <property type="entry name" value="ADH_SHORT"/>
    <property type="match status" value="1"/>
</dbReference>
<organism evidence="4 5">
    <name type="scientific">Leptolinea tardivitalis</name>
    <dbReference type="NCBI Taxonomy" id="229920"/>
    <lineage>
        <taxon>Bacteria</taxon>
        <taxon>Bacillati</taxon>
        <taxon>Chloroflexota</taxon>
        <taxon>Anaerolineae</taxon>
        <taxon>Anaerolineales</taxon>
        <taxon>Anaerolineaceae</taxon>
        <taxon>Leptolinea</taxon>
    </lineage>
</organism>
<dbReference type="Pfam" id="PF00106">
    <property type="entry name" value="adh_short"/>
    <property type="match status" value="1"/>
</dbReference>
<keyword evidence="2" id="KW-0560">Oxidoreductase</keyword>
<dbReference type="PATRIC" id="fig|229920.5.peg.2311"/>
<sequence length="276" mass="31033">MRKTVFITGASSGIGLESARYFASKGWNVVATMRNPEKRQTPLHKDGQCELLHLDVLDENSIQSAVTHTIDKYQTIDVLVNNAGYAVYGPFEATTPEQINREFDTNVFGLMSVTRAFLPAFRKQRMGTIINIASMGGRNGFPLYSIYNSTKFAVEGFSEALAFELKPLNIKVRIIEPGVIKTDFYDRSMDHAPESNLNGDYGDILRRGKKSTNPSFIERGSEPAAVAKVIYQAAIEKGWRLRYPVGTDAMMVNMARWLLPDNLFYRIIEKSTLEQD</sequence>
<evidence type="ECO:0000313" key="5">
    <source>
        <dbReference type="Proteomes" id="UP000050430"/>
    </source>
</evidence>
<evidence type="ECO:0000256" key="3">
    <source>
        <dbReference type="RuleBase" id="RU000363"/>
    </source>
</evidence>
<protein>
    <recommendedName>
        <fullName evidence="6">Short-chain dehydrogenase</fullName>
    </recommendedName>
</protein>
<dbReference type="InterPro" id="IPR051911">
    <property type="entry name" value="SDR_oxidoreductase"/>
</dbReference>
<dbReference type="PANTHER" id="PTHR43976">
    <property type="entry name" value="SHORT CHAIN DEHYDROGENASE"/>
    <property type="match status" value="1"/>
</dbReference>
<dbReference type="PRINTS" id="PR00081">
    <property type="entry name" value="GDHRDH"/>
</dbReference>
<name>A0A0P6WTG1_9CHLR</name>
<dbReference type="AlphaFoldDB" id="A0A0P6WTG1"/>
<gene>
    <name evidence="4" type="ORF">ADM99_03410</name>
</gene>
<dbReference type="InterPro" id="IPR020904">
    <property type="entry name" value="Sc_DH/Rdtase_CS"/>
</dbReference>
<dbReference type="EMBL" id="LGCK01000006">
    <property type="protein sequence ID" value="KPL73526.1"/>
    <property type="molecule type" value="Genomic_DNA"/>
</dbReference>
<dbReference type="PRINTS" id="PR00080">
    <property type="entry name" value="SDRFAMILY"/>
</dbReference>
<dbReference type="PANTHER" id="PTHR43976:SF16">
    <property type="entry name" value="SHORT-CHAIN DEHYDROGENASE_REDUCTASE FAMILY PROTEIN"/>
    <property type="match status" value="1"/>
</dbReference>
<dbReference type="OrthoDB" id="9808814at2"/>
<keyword evidence="5" id="KW-1185">Reference proteome</keyword>
<comment type="caution">
    <text evidence="4">The sequence shown here is derived from an EMBL/GenBank/DDBJ whole genome shotgun (WGS) entry which is preliminary data.</text>
</comment>
<evidence type="ECO:0000256" key="1">
    <source>
        <dbReference type="ARBA" id="ARBA00006484"/>
    </source>
</evidence>
<evidence type="ECO:0008006" key="6">
    <source>
        <dbReference type="Google" id="ProtNLM"/>
    </source>
</evidence>
<dbReference type="GO" id="GO:0016491">
    <property type="term" value="F:oxidoreductase activity"/>
    <property type="evidence" value="ECO:0007669"/>
    <property type="project" value="UniProtKB-KW"/>
</dbReference>
<reference evidence="4 5" key="1">
    <citation type="submission" date="2015-07" db="EMBL/GenBank/DDBJ databases">
        <title>Genome sequence of Leptolinea tardivitalis DSM 16556.</title>
        <authorList>
            <person name="Hemp J."/>
            <person name="Ward L.M."/>
            <person name="Pace L.A."/>
            <person name="Fischer W.W."/>
        </authorList>
    </citation>
    <scope>NUCLEOTIDE SEQUENCE [LARGE SCALE GENOMIC DNA]</scope>
    <source>
        <strain evidence="4 5">YMTK-2</strain>
    </source>
</reference>
<dbReference type="STRING" id="229920.ADM99_03410"/>
<dbReference type="SUPFAM" id="SSF51735">
    <property type="entry name" value="NAD(P)-binding Rossmann-fold domains"/>
    <property type="match status" value="1"/>
</dbReference>
<evidence type="ECO:0000313" key="4">
    <source>
        <dbReference type="EMBL" id="KPL73526.1"/>
    </source>
</evidence>
<proteinExistence type="inferred from homology"/>
<evidence type="ECO:0000256" key="2">
    <source>
        <dbReference type="ARBA" id="ARBA00023002"/>
    </source>
</evidence>
<accession>A0A0P6WTG1</accession>
<dbReference type="Proteomes" id="UP000050430">
    <property type="component" value="Unassembled WGS sequence"/>
</dbReference>
<dbReference type="CDD" id="cd05374">
    <property type="entry name" value="17beta-HSD-like_SDR_c"/>
    <property type="match status" value="1"/>
</dbReference>
<dbReference type="InterPro" id="IPR036291">
    <property type="entry name" value="NAD(P)-bd_dom_sf"/>
</dbReference>
<dbReference type="Gene3D" id="3.40.50.720">
    <property type="entry name" value="NAD(P)-binding Rossmann-like Domain"/>
    <property type="match status" value="1"/>
</dbReference>
<dbReference type="InterPro" id="IPR002347">
    <property type="entry name" value="SDR_fam"/>
</dbReference>